<evidence type="ECO:0000313" key="7">
    <source>
        <dbReference type="WBParaSite" id="HPBE_0000959501-mRNA-1"/>
    </source>
</evidence>
<dbReference type="InterPro" id="IPR012677">
    <property type="entry name" value="Nucleotide-bd_a/b_plait_sf"/>
</dbReference>
<dbReference type="GO" id="GO:0003723">
    <property type="term" value="F:RNA binding"/>
    <property type="evidence" value="ECO:0007669"/>
    <property type="project" value="UniProtKB-KW"/>
</dbReference>
<evidence type="ECO:0000259" key="4">
    <source>
        <dbReference type="Pfam" id="PF00076"/>
    </source>
</evidence>
<accession>A0A183FPN3</accession>
<proteinExistence type="predicted"/>
<dbReference type="Pfam" id="PF00076">
    <property type="entry name" value="RRM_1"/>
    <property type="match status" value="1"/>
</dbReference>
<dbReference type="AlphaFoldDB" id="A0A183FPN3"/>
<dbReference type="Proteomes" id="UP000050761">
    <property type="component" value="Unassembled WGS sequence"/>
</dbReference>
<evidence type="ECO:0000256" key="3">
    <source>
        <dbReference type="SAM" id="MobiDB-lite"/>
    </source>
</evidence>
<dbReference type="GO" id="GO:0071011">
    <property type="term" value="C:precatalytic spliceosome"/>
    <property type="evidence" value="ECO:0007669"/>
    <property type="project" value="TreeGrafter"/>
</dbReference>
<dbReference type="PANTHER" id="PTHR45880:SF1">
    <property type="entry name" value="RNA-BINDING MOTIF PROTEIN, X-LINKED 2"/>
    <property type="match status" value="1"/>
</dbReference>
<evidence type="ECO:0000313" key="6">
    <source>
        <dbReference type="Proteomes" id="UP000050761"/>
    </source>
</evidence>
<keyword evidence="6" id="KW-1185">Reference proteome</keyword>
<dbReference type="InterPro" id="IPR051847">
    <property type="entry name" value="RNA_proc/Spliceosome_comp"/>
</dbReference>
<evidence type="ECO:0000313" key="5">
    <source>
        <dbReference type="EMBL" id="VDO81444.1"/>
    </source>
</evidence>
<reference evidence="7" key="2">
    <citation type="submission" date="2019-09" db="UniProtKB">
        <authorList>
            <consortium name="WormBaseParasite"/>
        </authorList>
    </citation>
    <scope>IDENTIFICATION</scope>
</reference>
<feature type="coiled-coil region" evidence="2">
    <location>
        <begin position="90"/>
        <end position="131"/>
    </location>
</feature>
<feature type="domain" description="RRM" evidence="4">
    <location>
        <begin position="8"/>
        <end position="48"/>
    </location>
</feature>
<feature type="region of interest" description="Disordered" evidence="3">
    <location>
        <begin position="196"/>
        <end position="220"/>
    </location>
</feature>
<evidence type="ECO:0000256" key="1">
    <source>
        <dbReference type="ARBA" id="ARBA00022884"/>
    </source>
</evidence>
<accession>A0A3P7ZBF7</accession>
<dbReference type="GO" id="GO:0000398">
    <property type="term" value="P:mRNA splicing, via spliceosome"/>
    <property type="evidence" value="ECO:0007669"/>
    <property type="project" value="TreeGrafter"/>
</dbReference>
<dbReference type="GO" id="GO:0071013">
    <property type="term" value="C:catalytic step 2 spliceosome"/>
    <property type="evidence" value="ECO:0007669"/>
    <property type="project" value="TreeGrafter"/>
</dbReference>
<keyword evidence="2" id="KW-0175">Coiled coil</keyword>
<keyword evidence="1" id="KW-0694">RNA-binding</keyword>
<dbReference type="GO" id="GO:0005686">
    <property type="term" value="C:U2 snRNP"/>
    <property type="evidence" value="ECO:0007669"/>
    <property type="project" value="TreeGrafter"/>
</dbReference>
<dbReference type="InterPro" id="IPR000504">
    <property type="entry name" value="RRM_dom"/>
</dbReference>
<dbReference type="WBParaSite" id="HPBE_0000959501-mRNA-1">
    <property type="protein sequence ID" value="HPBE_0000959501-mRNA-1"/>
    <property type="gene ID" value="HPBE_0000959501"/>
</dbReference>
<protein>
    <submittedName>
        <fullName evidence="7">RRM domain-containing protein</fullName>
    </submittedName>
</protein>
<gene>
    <name evidence="5" type="ORF">HPBE_LOCUS9596</name>
</gene>
<dbReference type="InterPro" id="IPR035979">
    <property type="entry name" value="RBD_domain_sf"/>
</dbReference>
<dbReference type="SUPFAM" id="SSF54928">
    <property type="entry name" value="RNA-binding domain, RBD"/>
    <property type="match status" value="1"/>
</dbReference>
<dbReference type="Gene3D" id="3.30.70.330">
    <property type="match status" value="1"/>
</dbReference>
<organism evidence="6 7">
    <name type="scientific">Heligmosomoides polygyrus</name>
    <name type="common">Parasitic roundworm</name>
    <dbReference type="NCBI Taxonomy" id="6339"/>
    <lineage>
        <taxon>Eukaryota</taxon>
        <taxon>Metazoa</taxon>
        <taxon>Ecdysozoa</taxon>
        <taxon>Nematoda</taxon>
        <taxon>Chromadorea</taxon>
        <taxon>Rhabditida</taxon>
        <taxon>Rhabditina</taxon>
        <taxon>Rhabditomorpha</taxon>
        <taxon>Strongyloidea</taxon>
        <taxon>Heligmosomidae</taxon>
        <taxon>Heligmosomoides</taxon>
    </lineage>
</organism>
<dbReference type="OrthoDB" id="2573941at2759"/>
<name>A0A183FPN3_HELPZ</name>
<sequence length="220" mass="25902">MKLEQLEVININLLRHADTGKSRGFCFLCYQDQRSTVLAVDNFNGITVRAVLYICSCSYITKSRLWEQGCAPQPIRRKEIGALVISQDCDKELKELLASVKAERKKAKKQRKKEKKEKKKLKKLMKHVEDDVNADWRNSDKLLNKSVKEEDLYGQNAHFNFGKKTTTVEETTHNPRPDFEKADWRDIEIWKEIREREKAEQGVKNPDWKPEEHYVSSRHR</sequence>
<dbReference type="EMBL" id="UZAH01026489">
    <property type="protein sequence ID" value="VDO81444.1"/>
    <property type="molecule type" value="Genomic_DNA"/>
</dbReference>
<dbReference type="PANTHER" id="PTHR45880">
    <property type="entry name" value="RNA-BINDING MOTIF PROTEIN, X-LINKED 2"/>
    <property type="match status" value="1"/>
</dbReference>
<reference evidence="5 6" key="1">
    <citation type="submission" date="2018-11" db="EMBL/GenBank/DDBJ databases">
        <authorList>
            <consortium name="Pathogen Informatics"/>
        </authorList>
    </citation>
    <scope>NUCLEOTIDE SEQUENCE [LARGE SCALE GENOMIC DNA]</scope>
</reference>
<evidence type="ECO:0000256" key="2">
    <source>
        <dbReference type="SAM" id="Coils"/>
    </source>
</evidence>